<accession>A0AAQ4EBX8</accession>
<keyword evidence="2" id="KW-1185">Reference proteome</keyword>
<name>A0AAQ4EBX8_AMBAM</name>
<evidence type="ECO:0000313" key="2">
    <source>
        <dbReference type="Proteomes" id="UP001321473"/>
    </source>
</evidence>
<evidence type="ECO:0000313" key="1">
    <source>
        <dbReference type="EMBL" id="KAK8772098.1"/>
    </source>
</evidence>
<dbReference type="AlphaFoldDB" id="A0AAQ4EBX8"/>
<comment type="caution">
    <text evidence="1">The sequence shown here is derived from an EMBL/GenBank/DDBJ whole genome shotgun (WGS) entry which is preliminary data.</text>
</comment>
<gene>
    <name evidence="1" type="ORF">V5799_024661</name>
</gene>
<reference evidence="1 2" key="1">
    <citation type="journal article" date="2023" name="Arcadia Sci">
        <title>De novo assembly of a long-read Amblyomma americanum tick genome.</title>
        <authorList>
            <person name="Chou S."/>
            <person name="Poskanzer K.E."/>
            <person name="Rollins M."/>
            <person name="Thuy-Boun P.S."/>
        </authorList>
    </citation>
    <scope>NUCLEOTIDE SEQUENCE [LARGE SCALE GENOMIC DNA]</scope>
    <source>
        <strain evidence="1">F_SG_1</strain>
        <tissue evidence="1">Salivary glands</tissue>
    </source>
</reference>
<sequence length="129" mass="14475">MYATWVRRVYIYLAGCSSHCPVVAAGPSRSHRSDPSAPPRKNIACRLLNATCLSLLTTVQDQSSVQTELQFALEFRPDGTTIWARVPSRRNFNLRWSSVQTELQFALEFRPDGTTICAGVPSRRNYNLG</sequence>
<dbReference type="EMBL" id="JARKHS020018826">
    <property type="protein sequence ID" value="KAK8772098.1"/>
    <property type="molecule type" value="Genomic_DNA"/>
</dbReference>
<proteinExistence type="predicted"/>
<organism evidence="1 2">
    <name type="scientific">Amblyomma americanum</name>
    <name type="common">Lone star tick</name>
    <dbReference type="NCBI Taxonomy" id="6943"/>
    <lineage>
        <taxon>Eukaryota</taxon>
        <taxon>Metazoa</taxon>
        <taxon>Ecdysozoa</taxon>
        <taxon>Arthropoda</taxon>
        <taxon>Chelicerata</taxon>
        <taxon>Arachnida</taxon>
        <taxon>Acari</taxon>
        <taxon>Parasitiformes</taxon>
        <taxon>Ixodida</taxon>
        <taxon>Ixodoidea</taxon>
        <taxon>Ixodidae</taxon>
        <taxon>Amblyomminae</taxon>
        <taxon>Amblyomma</taxon>
    </lineage>
</organism>
<protein>
    <submittedName>
        <fullName evidence="1">Uncharacterized protein</fullName>
    </submittedName>
</protein>
<dbReference type="Proteomes" id="UP001321473">
    <property type="component" value="Unassembled WGS sequence"/>
</dbReference>